<reference evidence="2 3" key="1">
    <citation type="submission" date="2020-08" db="EMBL/GenBank/DDBJ databases">
        <title>Genomic Encyclopedia of Type Strains, Phase IV (KMG-IV): sequencing the most valuable type-strain genomes for metagenomic binning, comparative biology and taxonomic classification.</title>
        <authorList>
            <person name="Goeker M."/>
        </authorList>
    </citation>
    <scope>NUCLEOTIDE SEQUENCE [LARGE SCALE GENOMIC DNA]</scope>
    <source>
        <strain evidence="2 3">DSM 21458</strain>
    </source>
</reference>
<proteinExistence type="predicted"/>
<comment type="caution">
    <text evidence="2">The sequence shown here is derived from an EMBL/GenBank/DDBJ whole genome shotgun (WGS) entry which is preliminary data.</text>
</comment>
<protein>
    <submittedName>
        <fullName evidence="2">Uncharacterized protein</fullName>
    </submittedName>
</protein>
<keyword evidence="1" id="KW-1133">Transmembrane helix</keyword>
<evidence type="ECO:0000313" key="2">
    <source>
        <dbReference type="EMBL" id="MBB6099274.1"/>
    </source>
</evidence>
<accession>A0A841I2P1</accession>
<sequence>MKGAVGVIGVRTRQGRFRNVLDDVAVLIPALGVAVWMTVAAWGSGNPSGYAPLNFDLADVQGAEPGQRYSSSVLIRGSGEGVDLTLASGDTRGGYRVDGGPLVRFDPSGRSRVHLQEGQRLTLEVVAPAAFGARAWVSAYTSLPPERGNAGDTFEVATRAP</sequence>
<keyword evidence="1" id="KW-0812">Transmembrane</keyword>
<dbReference type="RefSeq" id="WP_183988026.1">
    <property type="nucleotide sequence ID" value="NZ_JACHHG010000010.1"/>
</dbReference>
<evidence type="ECO:0000256" key="1">
    <source>
        <dbReference type="SAM" id="Phobius"/>
    </source>
</evidence>
<organism evidence="2 3">
    <name type="scientific">Deinobacterium chartae</name>
    <dbReference type="NCBI Taxonomy" id="521158"/>
    <lineage>
        <taxon>Bacteria</taxon>
        <taxon>Thermotogati</taxon>
        <taxon>Deinococcota</taxon>
        <taxon>Deinococci</taxon>
        <taxon>Deinococcales</taxon>
        <taxon>Deinococcaceae</taxon>
        <taxon>Deinobacterium</taxon>
    </lineage>
</organism>
<evidence type="ECO:0000313" key="3">
    <source>
        <dbReference type="Proteomes" id="UP000569951"/>
    </source>
</evidence>
<gene>
    <name evidence="2" type="ORF">HNR42_002712</name>
</gene>
<keyword evidence="3" id="KW-1185">Reference proteome</keyword>
<dbReference type="AlphaFoldDB" id="A0A841I2P1"/>
<dbReference type="Proteomes" id="UP000569951">
    <property type="component" value="Unassembled WGS sequence"/>
</dbReference>
<dbReference type="EMBL" id="JACHHG010000010">
    <property type="protein sequence ID" value="MBB6099274.1"/>
    <property type="molecule type" value="Genomic_DNA"/>
</dbReference>
<name>A0A841I2P1_9DEIO</name>
<keyword evidence="1" id="KW-0472">Membrane</keyword>
<feature type="transmembrane region" description="Helical" evidence="1">
    <location>
        <begin position="20"/>
        <end position="43"/>
    </location>
</feature>